<dbReference type="PANTHER" id="PTHR31126:SF1">
    <property type="entry name" value="TYROSINE SPECIFIC PROTEIN PHOSPHATASES DOMAIN-CONTAINING PROTEIN"/>
    <property type="match status" value="1"/>
</dbReference>
<dbReference type="PANTHER" id="PTHR31126">
    <property type="entry name" value="TYROSINE-PROTEIN PHOSPHATASE"/>
    <property type="match status" value="1"/>
</dbReference>
<evidence type="ECO:0000256" key="1">
    <source>
        <dbReference type="ARBA" id="ARBA00009580"/>
    </source>
</evidence>
<dbReference type="InterPro" id="IPR016130">
    <property type="entry name" value="Tyr_Pase_AS"/>
</dbReference>
<dbReference type="InterPro" id="IPR026893">
    <property type="entry name" value="Tyr/Ser_Pase_IphP-type"/>
</dbReference>
<comment type="similarity">
    <text evidence="1">Belongs to the protein-tyrosine phosphatase family.</text>
</comment>
<evidence type="ECO:0000313" key="3">
    <source>
        <dbReference type="EMBL" id="MBB2502364.1"/>
    </source>
</evidence>
<proteinExistence type="inferred from homology"/>
<gene>
    <name evidence="3" type="ORF">H5411_24900</name>
</gene>
<dbReference type="Proteomes" id="UP000550260">
    <property type="component" value="Unassembled WGS sequence"/>
</dbReference>
<dbReference type="PROSITE" id="PS50056">
    <property type="entry name" value="TYR_PHOSPHATASE_2"/>
    <property type="match status" value="1"/>
</dbReference>
<sequence>MTDAQAVRSLVNFRDLGGLRTGDGREIRRGVLYRSDNPHLADDADVRLLTAEYRVADVIDLRSRRELDAEGWHAGFSPAARVHHFPIAGGPGTAIEAAPTGERLAARYLEYLDDYAPSVVGAVETVASGAEGAVVVHCRAGKDRTGVVIAMILEAVGVREEDIVADFARTTAAMKQIMAALRASPTYAANTARLPEEMYRSDAPTMSAFLAKLRGRGGAAQWLTEHGMSTTAVGALTDRLVG</sequence>
<reference evidence="3 4" key="1">
    <citation type="submission" date="2020-08" db="EMBL/GenBank/DDBJ databases">
        <title>Amycolatopsis echigonensis JCM 21831.</title>
        <authorList>
            <person name="Tedsree N."/>
            <person name="Kuncharoen N."/>
            <person name="Likhitwitayawuid K."/>
            <person name="Tanasupawat S."/>
        </authorList>
    </citation>
    <scope>NUCLEOTIDE SEQUENCE [LARGE SCALE GENOMIC DNA]</scope>
    <source>
        <strain evidence="3 4">JCM 21831</strain>
    </source>
</reference>
<comment type="caution">
    <text evidence="3">The sequence shown here is derived from an EMBL/GenBank/DDBJ whole genome shotgun (WGS) entry which is preliminary data.</text>
</comment>
<dbReference type="Pfam" id="PF13350">
    <property type="entry name" value="Y_phosphatase3"/>
    <property type="match status" value="1"/>
</dbReference>
<organism evidence="3 4">
    <name type="scientific">Amycolatopsis echigonensis</name>
    <dbReference type="NCBI Taxonomy" id="2576905"/>
    <lineage>
        <taxon>Bacteria</taxon>
        <taxon>Bacillati</taxon>
        <taxon>Actinomycetota</taxon>
        <taxon>Actinomycetes</taxon>
        <taxon>Pseudonocardiales</taxon>
        <taxon>Pseudonocardiaceae</taxon>
        <taxon>Amycolatopsis</taxon>
    </lineage>
</organism>
<evidence type="ECO:0000313" key="4">
    <source>
        <dbReference type="Proteomes" id="UP000550260"/>
    </source>
</evidence>
<dbReference type="Gene3D" id="3.90.190.10">
    <property type="entry name" value="Protein tyrosine phosphatase superfamily"/>
    <property type="match status" value="1"/>
</dbReference>
<dbReference type="GO" id="GO:0004721">
    <property type="term" value="F:phosphoprotein phosphatase activity"/>
    <property type="evidence" value="ECO:0007669"/>
    <property type="project" value="InterPro"/>
</dbReference>
<accession>A0A8E2B512</accession>
<dbReference type="PROSITE" id="PS00383">
    <property type="entry name" value="TYR_PHOSPHATASE_1"/>
    <property type="match status" value="1"/>
</dbReference>
<name>A0A8E2B512_9PSEU</name>
<feature type="domain" description="Tyrosine specific protein phosphatases" evidence="2">
    <location>
        <begin position="106"/>
        <end position="182"/>
    </location>
</feature>
<dbReference type="RefSeq" id="WP_183125195.1">
    <property type="nucleotide sequence ID" value="NZ_JACJHR010000037.1"/>
</dbReference>
<dbReference type="AlphaFoldDB" id="A0A8E2B512"/>
<dbReference type="InterPro" id="IPR000387">
    <property type="entry name" value="Tyr_Pase_dom"/>
</dbReference>
<dbReference type="SUPFAM" id="SSF52799">
    <property type="entry name" value="(Phosphotyrosine protein) phosphatases II"/>
    <property type="match status" value="1"/>
</dbReference>
<dbReference type="InterPro" id="IPR029021">
    <property type="entry name" value="Prot-tyrosine_phosphatase-like"/>
</dbReference>
<dbReference type="EMBL" id="JACJHR010000037">
    <property type="protein sequence ID" value="MBB2502364.1"/>
    <property type="molecule type" value="Genomic_DNA"/>
</dbReference>
<protein>
    <submittedName>
        <fullName evidence="3">Tyrosine-protein phosphatase</fullName>
    </submittedName>
</protein>
<evidence type="ECO:0000259" key="2">
    <source>
        <dbReference type="PROSITE" id="PS50056"/>
    </source>
</evidence>